<dbReference type="InterPro" id="IPR016181">
    <property type="entry name" value="Acyl_CoA_acyltransferase"/>
</dbReference>
<comment type="caution">
    <text evidence="4">The sequence shown here is derived from an EMBL/GenBank/DDBJ whole genome shotgun (WGS) entry which is preliminary data.</text>
</comment>
<accession>A0ABX2ECP7</accession>
<protein>
    <submittedName>
        <fullName evidence="4">GNAT family N-acetyltransferase</fullName>
    </submittedName>
</protein>
<gene>
    <name evidence="4" type="ORF">HLB44_04275</name>
</gene>
<dbReference type="PANTHER" id="PTHR43877">
    <property type="entry name" value="AMINOALKYLPHOSPHONATE N-ACETYLTRANSFERASE-RELATED-RELATED"/>
    <property type="match status" value="1"/>
</dbReference>
<proteinExistence type="predicted"/>
<evidence type="ECO:0000256" key="2">
    <source>
        <dbReference type="ARBA" id="ARBA00023315"/>
    </source>
</evidence>
<dbReference type="RefSeq" id="WP_173120895.1">
    <property type="nucleotide sequence ID" value="NZ_JABRWJ010000001.1"/>
</dbReference>
<dbReference type="Pfam" id="PF00583">
    <property type="entry name" value="Acetyltransf_1"/>
    <property type="match status" value="1"/>
</dbReference>
<dbReference type="PANTHER" id="PTHR43877:SF2">
    <property type="entry name" value="AMINOALKYLPHOSPHONATE N-ACETYLTRANSFERASE-RELATED"/>
    <property type="match status" value="1"/>
</dbReference>
<evidence type="ECO:0000313" key="4">
    <source>
        <dbReference type="EMBL" id="NRF66192.1"/>
    </source>
</evidence>
<evidence type="ECO:0000256" key="1">
    <source>
        <dbReference type="ARBA" id="ARBA00022679"/>
    </source>
</evidence>
<reference evidence="4 5" key="1">
    <citation type="submission" date="2020-05" db="EMBL/GenBank/DDBJ databases">
        <title>Aquincola sp. isolate from soil.</title>
        <authorList>
            <person name="Han J."/>
            <person name="Kim D.-U."/>
        </authorList>
    </citation>
    <scope>NUCLEOTIDE SEQUENCE [LARGE SCALE GENOMIC DNA]</scope>
    <source>
        <strain evidence="4 5">S2</strain>
    </source>
</reference>
<evidence type="ECO:0000259" key="3">
    <source>
        <dbReference type="PROSITE" id="PS51186"/>
    </source>
</evidence>
<keyword evidence="5" id="KW-1185">Reference proteome</keyword>
<dbReference type="InterPro" id="IPR000182">
    <property type="entry name" value="GNAT_dom"/>
</dbReference>
<feature type="domain" description="N-acetyltransferase" evidence="3">
    <location>
        <begin position="11"/>
        <end position="160"/>
    </location>
</feature>
<organism evidence="4 5">
    <name type="scientific">Pseudaquabacterium terrae</name>
    <dbReference type="NCBI Taxonomy" id="2732868"/>
    <lineage>
        <taxon>Bacteria</taxon>
        <taxon>Pseudomonadati</taxon>
        <taxon>Pseudomonadota</taxon>
        <taxon>Betaproteobacteria</taxon>
        <taxon>Burkholderiales</taxon>
        <taxon>Sphaerotilaceae</taxon>
        <taxon>Pseudaquabacterium</taxon>
    </lineage>
</organism>
<dbReference type="InterPro" id="IPR050832">
    <property type="entry name" value="Bact_Acetyltransf"/>
</dbReference>
<evidence type="ECO:0000313" key="5">
    <source>
        <dbReference type="Proteomes" id="UP000737171"/>
    </source>
</evidence>
<dbReference type="Gene3D" id="3.40.630.30">
    <property type="match status" value="1"/>
</dbReference>
<dbReference type="EMBL" id="JABRWJ010000001">
    <property type="protein sequence ID" value="NRF66192.1"/>
    <property type="molecule type" value="Genomic_DNA"/>
</dbReference>
<dbReference type="PROSITE" id="PS51186">
    <property type="entry name" value="GNAT"/>
    <property type="match status" value="1"/>
</dbReference>
<keyword evidence="2" id="KW-0012">Acyltransferase</keyword>
<keyword evidence="1" id="KW-0808">Transferase</keyword>
<dbReference type="SUPFAM" id="SSF55729">
    <property type="entry name" value="Acyl-CoA N-acyltransferases (Nat)"/>
    <property type="match status" value="1"/>
</dbReference>
<sequence length="161" mass="17439">MDSPLQISPPPQLRTPEPADYDAIALWLPDAQTTLRWAGPLVRWPFTGSTLPAQLAAPRSTSRVLGAGDDPPMGFGQYWPRDDGAVHLGRLLVAPGLRGRGFGRLLLDLLIAEARTVHGPAPITLRVYRDNSGAMALYTQRGFVAVAELGDPDVEFMRLAS</sequence>
<dbReference type="Proteomes" id="UP000737171">
    <property type="component" value="Unassembled WGS sequence"/>
</dbReference>
<dbReference type="CDD" id="cd04301">
    <property type="entry name" value="NAT_SF"/>
    <property type="match status" value="1"/>
</dbReference>
<name>A0ABX2ECP7_9BURK</name>